<evidence type="ECO:0000259" key="1">
    <source>
        <dbReference type="Pfam" id="PF03372"/>
    </source>
</evidence>
<evidence type="ECO:0000313" key="3">
    <source>
        <dbReference type="Proteomes" id="UP001549164"/>
    </source>
</evidence>
<dbReference type="SUPFAM" id="SSF56219">
    <property type="entry name" value="DNase I-like"/>
    <property type="match status" value="1"/>
</dbReference>
<dbReference type="GO" id="GO:0004519">
    <property type="term" value="F:endonuclease activity"/>
    <property type="evidence" value="ECO:0007669"/>
    <property type="project" value="UniProtKB-KW"/>
</dbReference>
<keyword evidence="2" id="KW-0540">Nuclease</keyword>
<name>A0ABV2IB71_9HYPH</name>
<dbReference type="GO" id="GO:0016787">
    <property type="term" value="F:hydrolase activity"/>
    <property type="evidence" value="ECO:0007669"/>
    <property type="project" value="UniProtKB-KW"/>
</dbReference>
<feature type="domain" description="Endonuclease/exonuclease/phosphatase" evidence="1">
    <location>
        <begin position="4"/>
        <end position="279"/>
    </location>
</feature>
<keyword evidence="3" id="KW-1185">Reference proteome</keyword>
<organism evidence="2 3">
    <name type="scientific">Martelella mangrovi</name>
    <dbReference type="NCBI Taxonomy" id="1397477"/>
    <lineage>
        <taxon>Bacteria</taxon>
        <taxon>Pseudomonadati</taxon>
        <taxon>Pseudomonadota</taxon>
        <taxon>Alphaproteobacteria</taxon>
        <taxon>Hyphomicrobiales</taxon>
        <taxon>Aurantimonadaceae</taxon>
        <taxon>Martelella</taxon>
    </lineage>
</organism>
<evidence type="ECO:0000313" key="2">
    <source>
        <dbReference type="EMBL" id="MET3599492.1"/>
    </source>
</evidence>
<keyword evidence="2" id="KW-0255">Endonuclease</keyword>
<proteinExistence type="predicted"/>
<sequence>MKIASYNIQFGIGTDGRYDLNRIAASLEGADIIALQEVTRGFPGNDGRDMVAEIEALFPGHFAAFGAGADMHLDFSRTNGRIVERRLQFGNMLLSRYPLLSLRHLLLPRSRTLDRLNYQRSALEGVVETPAGALRVYSTHLDHMSVDERLAQISFLRKRLAGFAMEGSAMTGGAEYGLADPPMAEDFILLGDFNMEPESEDYLAMAGRRELDGARNLRAGQPVDIFDRLGARAGNAITWTHPSFENGEGKWVDYVFVSPGLAPRIRGARVDRDAKGSDHFPLWVTLA</sequence>
<dbReference type="PANTHER" id="PTHR14859">
    <property type="entry name" value="CALCOFLUOR WHITE HYPERSENSITIVE PROTEIN PRECURSOR"/>
    <property type="match status" value="1"/>
</dbReference>
<dbReference type="Pfam" id="PF03372">
    <property type="entry name" value="Exo_endo_phos"/>
    <property type="match status" value="1"/>
</dbReference>
<accession>A0ABV2IB71</accession>
<gene>
    <name evidence="2" type="ORF">ABID12_001431</name>
</gene>
<dbReference type="PANTHER" id="PTHR14859:SF1">
    <property type="entry name" value="PGAP2-INTERACTING PROTEIN"/>
    <property type="match status" value="1"/>
</dbReference>
<comment type="caution">
    <text evidence="2">The sequence shown here is derived from an EMBL/GenBank/DDBJ whole genome shotgun (WGS) entry which is preliminary data.</text>
</comment>
<protein>
    <submittedName>
        <fullName evidence="2">Endonuclease/exonuclease/phosphatase family metal-dependent hydrolase</fullName>
    </submittedName>
</protein>
<keyword evidence="2" id="KW-0378">Hydrolase</keyword>
<dbReference type="RefSeq" id="WP_354433648.1">
    <property type="nucleotide sequence ID" value="NZ_JBEPLY010000004.1"/>
</dbReference>
<dbReference type="Proteomes" id="UP001549164">
    <property type="component" value="Unassembled WGS sequence"/>
</dbReference>
<dbReference type="EMBL" id="JBEPLY010000004">
    <property type="protein sequence ID" value="MET3599492.1"/>
    <property type="molecule type" value="Genomic_DNA"/>
</dbReference>
<dbReference type="Gene3D" id="3.60.10.10">
    <property type="entry name" value="Endonuclease/exonuclease/phosphatase"/>
    <property type="match status" value="1"/>
</dbReference>
<reference evidence="2 3" key="1">
    <citation type="submission" date="2024-06" db="EMBL/GenBank/DDBJ databases">
        <title>Genomic Encyclopedia of Type Strains, Phase IV (KMG-IV): sequencing the most valuable type-strain genomes for metagenomic binning, comparative biology and taxonomic classification.</title>
        <authorList>
            <person name="Goeker M."/>
        </authorList>
    </citation>
    <scope>NUCLEOTIDE SEQUENCE [LARGE SCALE GENOMIC DNA]</scope>
    <source>
        <strain evidence="2 3">DSM 28102</strain>
    </source>
</reference>
<dbReference type="InterPro" id="IPR051916">
    <property type="entry name" value="GPI-anchor_lipid_remodeler"/>
</dbReference>
<dbReference type="InterPro" id="IPR005135">
    <property type="entry name" value="Endo/exonuclease/phosphatase"/>
</dbReference>
<dbReference type="InterPro" id="IPR036691">
    <property type="entry name" value="Endo/exonu/phosph_ase_sf"/>
</dbReference>